<evidence type="ECO:0000313" key="6">
    <source>
        <dbReference type="Proteomes" id="UP000036902"/>
    </source>
</evidence>
<dbReference type="Proteomes" id="UP000036902">
    <property type="component" value="Chromosome"/>
</dbReference>
<dbReference type="InterPro" id="IPR037257">
    <property type="entry name" value="T2SS_E_N_sf"/>
</dbReference>
<feature type="domain" description="Bacterial type II secretion system protein E" evidence="4">
    <location>
        <begin position="379"/>
        <end position="393"/>
    </location>
</feature>
<reference evidence="6" key="1">
    <citation type="submission" date="2016-03" db="EMBL/GenBank/DDBJ databases">
        <authorList>
            <person name="Ma C."/>
            <person name="Zhou S."/>
            <person name="Yang G."/>
        </authorList>
    </citation>
    <scope>NUCLEOTIDE SEQUENCE [LARGE SCALE GENOMIC DNA]</scope>
    <source>
        <strain evidence="6">SgZ-1</strain>
    </source>
</reference>
<dbReference type="InterPro" id="IPR027417">
    <property type="entry name" value="P-loop_NTPase"/>
</dbReference>
<gene>
    <name evidence="5" type="ORF">AC731_018000</name>
</gene>
<keyword evidence="3" id="KW-0067">ATP-binding</keyword>
<dbReference type="KEGG" id="thu:AC731_018000"/>
<evidence type="ECO:0000259" key="4">
    <source>
        <dbReference type="PROSITE" id="PS00662"/>
    </source>
</evidence>
<dbReference type="GO" id="GO:0005524">
    <property type="term" value="F:ATP binding"/>
    <property type="evidence" value="ECO:0007669"/>
    <property type="project" value="UniProtKB-KW"/>
</dbReference>
<keyword evidence="6" id="KW-1185">Reference proteome</keyword>
<dbReference type="InterPro" id="IPR001482">
    <property type="entry name" value="T2SS/T4SS_dom"/>
</dbReference>
<dbReference type="STRING" id="1134435.AC731_018000"/>
<dbReference type="Pfam" id="PF05157">
    <property type="entry name" value="MshEN"/>
    <property type="match status" value="1"/>
</dbReference>
<organism evidence="5 6">
    <name type="scientific">Thauera humireducens</name>
    <dbReference type="NCBI Taxonomy" id="1134435"/>
    <lineage>
        <taxon>Bacteria</taxon>
        <taxon>Pseudomonadati</taxon>
        <taxon>Pseudomonadota</taxon>
        <taxon>Betaproteobacteria</taxon>
        <taxon>Rhodocyclales</taxon>
        <taxon>Zoogloeaceae</taxon>
        <taxon>Thauera</taxon>
    </lineage>
</organism>
<dbReference type="Gene3D" id="3.30.450.90">
    <property type="match status" value="1"/>
</dbReference>
<dbReference type="PROSITE" id="PS00662">
    <property type="entry name" value="T2SP_E"/>
    <property type="match status" value="1"/>
</dbReference>
<proteinExistence type="inferred from homology"/>
<dbReference type="PANTHER" id="PTHR30258">
    <property type="entry name" value="TYPE II SECRETION SYSTEM PROTEIN GSPE-RELATED"/>
    <property type="match status" value="1"/>
</dbReference>
<keyword evidence="2" id="KW-0547">Nucleotide-binding</keyword>
<dbReference type="RefSeq" id="WP_048708254.1">
    <property type="nucleotide sequence ID" value="NZ_CP014646.1"/>
</dbReference>
<evidence type="ECO:0000256" key="2">
    <source>
        <dbReference type="ARBA" id="ARBA00022741"/>
    </source>
</evidence>
<dbReference type="SUPFAM" id="SSF160246">
    <property type="entry name" value="EspE N-terminal domain-like"/>
    <property type="match status" value="1"/>
</dbReference>
<dbReference type="InterPro" id="IPR003593">
    <property type="entry name" value="AAA+_ATPase"/>
</dbReference>
<evidence type="ECO:0000256" key="1">
    <source>
        <dbReference type="ARBA" id="ARBA00006611"/>
    </source>
</evidence>
<dbReference type="PANTHER" id="PTHR30258:SF2">
    <property type="entry name" value="COMG OPERON PROTEIN 1"/>
    <property type="match status" value="1"/>
</dbReference>
<sequence length="570" mass="61526">MNAPVLIGQILTAARLIGDDQLRIALHEQQRRQRPLGRLLVELGFVSDTALRDALAAHYGHTSVDLGDTLADPDALARVPRALAQRHRLLPLHYDHASQTLTIAAASADDIVAQDRLRAELGPQVRIALRLAADAELSRAIDRHYGQPATIDDIVHEIEQRDARSALLGPAATTDGNSIVRLVDAMLADAAARGASDLHFEPEACFLRIRQRVDGTLRQVRALHKSFWPELAVRLKVMAGLDIAESRCPQDGRISITLAGRPIDFRVATQPTLHGENIVLRVLDREKGIVPLDALGLTDGQRTTLDRILARPEGLTLVVGPTGSGKTTTLYSILNHLNVEAVNIMTLEDPVEYPLAQLRQTSVGEASRLDFADGVRALLRQDPDILLIGEIRDTDTARMALRAALTGHRVFSTLHANSAAGTLQRLVDIGLRADMLAGSLAGIIAQRLVRRLCPDCRSEAAASADACRLLGLSPATPPRIFHPVGCPACDFRGYRGRLAIMELVRIDPALDELIHEGASLGRLRAALRAGGHASLADDGIRRVLDGSTSLAELSRVIDLAAHADERGVAA</sequence>
<accession>A0A127K9V8</accession>
<dbReference type="Pfam" id="PF00437">
    <property type="entry name" value="T2SSE"/>
    <property type="match status" value="1"/>
</dbReference>
<dbReference type="GO" id="GO:0016887">
    <property type="term" value="F:ATP hydrolysis activity"/>
    <property type="evidence" value="ECO:0007669"/>
    <property type="project" value="TreeGrafter"/>
</dbReference>
<dbReference type="InterPro" id="IPR007831">
    <property type="entry name" value="T2SS_GspE_N"/>
</dbReference>
<dbReference type="AlphaFoldDB" id="A0A127K9V8"/>
<comment type="similarity">
    <text evidence="1">Belongs to the GSP E family.</text>
</comment>
<dbReference type="CDD" id="cd01129">
    <property type="entry name" value="PulE-GspE-like"/>
    <property type="match status" value="1"/>
</dbReference>
<dbReference type="GO" id="GO:0005886">
    <property type="term" value="C:plasma membrane"/>
    <property type="evidence" value="ECO:0007669"/>
    <property type="project" value="TreeGrafter"/>
</dbReference>
<dbReference type="Gene3D" id="3.40.50.300">
    <property type="entry name" value="P-loop containing nucleotide triphosphate hydrolases"/>
    <property type="match status" value="1"/>
</dbReference>
<dbReference type="SUPFAM" id="SSF52540">
    <property type="entry name" value="P-loop containing nucleoside triphosphate hydrolases"/>
    <property type="match status" value="1"/>
</dbReference>
<name>A0A127K9V8_9RHOO</name>
<dbReference type="Gene3D" id="3.30.300.160">
    <property type="entry name" value="Type II secretion system, protein E, N-terminal domain"/>
    <property type="match status" value="1"/>
</dbReference>
<evidence type="ECO:0000256" key="3">
    <source>
        <dbReference type="ARBA" id="ARBA00022840"/>
    </source>
</evidence>
<protein>
    <submittedName>
        <fullName evidence="5">Secretion system protein E</fullName>
    </submittedName>
</protein>
<dbReference type="SMART" id="SM00382">
    <property type="entry name" value="AAA"/>
    <property type="match status" value="1"/>
</dbReference>
<dbReference type="EMBL" id="CP014646">
    <property type="protein sequence ID" value="AMO38671.1"/>
    <property type="molecule type" value="Genomic_DNA"/>
</dbReference>
<evidence type="ECO:0000313" key="5">
    <source>
        <dbReference type="EMBL" id="AMO38671.1"/>
    </source>
</evidence>